<evidence type="ECO:0000256" key="7">
    <source>
        <dbReference type="RuleBase" id="RU362109"/>
    </source>
</evidence>
<name>A0AAV7ZD28_9EUKA</name>
<dbReference type="InterPro" id="IPR016135">
    <property type="entry name" value="UBQ-conjugating_enzyme/RWD"/>
</dbReference>
<keyword evidence="5 7" id="KW-0067">ATP-binding</keyword>
<dbReference type="SMART" id="SM00212">
    <property type="entry name" value="UBCc"/>
    <property type="match status" value="1"/>
</dbReference>
<feature type="active site" description="Glycyl thioester intermediate" evidence="6">
    <location>
        <position position="85"/>
    </location>
</feature>
<dbReference type="GO" id="GO:0061631">
    <property type="term" value="F:ubiquitin conjugating enzyme activity"/>
    <property type="evidence" value="ECO:0007669"/>
    <property type="project" value="UniProtKB-EC"/>
</dbReference>
<evidence type="ECO:0000256" key="4">
    <source>
        <dbReference type="ARBA" id="ARBA00022786"/>
    </source>
</evidence>
<dbReference type="InterPro" id="IPR050113">
    <property type="entry name" value="Ub_conjugating_enzyme"/>
</dbReference>
<evidence type="ECO:0000313" key="10">
    <source>
        <dbReference type="Proteomes" id="UP001146793"/>
    </source>
</evidence>
<dbReference type="FunFam" id="3.10.110.10:FF:000060">
    <property type="entry name" value="Ubiquitin conjugating enzyme (UbcB)"/>
    <property type="match status" value="1"/>
</dbReference>
<dbReference type="Pfam" id="PF00179">
    <property type="entry name" value="UQ_con"/>
    <property type="match status" value="1"/>
</dbReference>
<keyword evidence="4 7" id="KW-0833">Ubl conjugation pathway</keyword>
<dbReference type="PROSITE" id="PS00183">
    <property type="entry name" value="UBC_1"/>
    <property type="match status" value="1"/>
</dbReference>
<evidence type="ECO:0000256" key="3">
    <source>
        <dbReference type="ARBA" id="ARBA00022741"/>
    </source>
</evidence>
<organism evidence="9 10">
    <name type="scientific">Anaeramoeba flamelloides</name>
    <dbReference type="NCBI Taxonomy" id="1746091"/>
    <lineage>
        <taxon>Eukaryota</taxon>
        <taxon>Metamonada</taxon>
        <taxon>Anaeramoebidae</taxon>
        <taxon>Anaeramoeba</taxon>
    </lineage>
</organism>
<evidence type="ECO:0000256" key="6">
    <source>
        <dbReference type="PROSITE-ProRule" id="PRU10133"/>
    </source>
</evidence>
<evidence type="ECO:0000256" key="5">
    <source>
        <dbReference type="ARBA" id="ARBA00022840"/>
    </source>
</evidence>
<evidence type="ECO:0000259" key="8">
    <source>
        <dbReference type="PROSITE" id="PS50127"/>
    </source>
</evidence>
<comment type="similarity">
    <text evidence="7">Belongs to the ubiquitin-conjugating enzyme family.</text>
</comment>
<dbReference type="Proteomes" id="UP001146793">
    <property type="component" value="Unassembled WGS sequence"/>
</dbReference>
<dbReference type="InterPro" id="IPR000608">
    <property type="entry name" value="UBC"/>
</dbReference>
<evidence type="ECO:0000256" key="1">
    <source>
        <dbReference type="ARBA" id="ARBA00012486"/>
    </source>
</evidence>
<dbReference type="SUPFAM" id="SSF54495">
    <property type="entry name" value="UBC-like"/>
    <property type="match status" value="1"/>
</dbReference>
<keyword evidence="3 7" id="KW-0547">Nucleotide-binding</keyword>
<keyword evidence="2" id="KW-0808">Transferase</keyword>
<dbReference type="Gene3D" id="3.10.110.10">
    <property type="entry name" value="Ubiquitin Conjugating Enzyme"/>
    <property type="match status" value="1"/>
</dbReference>
<comment type="caution">
    <text evidence="9">The sequence shown here is derived from an EMBL/GenBank/DDBJ whole genome shotgun (WGS) entry which is preliminary data.</text>
</comment>
<dbReference type="EMBL" id="JANTQA010000032">
    <property type="protein sequence ID" value="KAJ3439085.1"/>
    <property type="molecule type" value="Genomic_DNA"/>
</dbReference>
<dbReference type="PANTHER" id="PTHR24067">
    <property type="entry name" value="UBIQUITIN-CONJUGATING ENZYME E2"/>
    <property type="match status" value="1"/>
</dbReference>
<dbReference type="PROSITE" id="PS50127">
    <property type="entry name" value="UBC_2"/>
    <property type="match status" value="1"/>
</dbReference>
<dbReference type="GO" id="GO:0005524">
    <property type="term" value="F:ATP binding"/>
    <property type="evidence" value="ECO:0007669"/>
    <property type="project" value="UniProtKB-UniRule"/>
</dbReference>
<dbReference type="InterPro" id="IPR023313">
    <property type="entry name" value="UBQ-conjugating_AS"/>
</dbReference>
<sequence length="147" mass="16525">MAQGRLGTELVWLNQSPIEGVTAGPKGNDLNNWVATIIGPNQTPYEGGKFKLNIKFPTDYPFKAPTVTFTTKLYHPNVTEEGNICLAILDNEWAPSVRIIQVLEEIVEVFKHPNVDHPAQPQIAVQYKDNRSAFNKEAKNFTKKYAK</sequence>
<evidence type="ECO:0000313" key="9">
    <source>
        <dbReference type="EMBL" id="KAJ3439085.1"/>
    </source>
</evidence>
<reference evidence="9" key="1">
    <citation type="submission" date="2022-08" db="EMBL/GenBank/DDBJ databases">
        <title>Novel sulphate-reducing endosymbionts in the free-living metamonad Anaeramoeba.</title>
        <authorList>
            <person name="Jerlstrom-Hultqvist J."/>
            <person name="Cepicka I."/>
            <person name="Gallot-Lavallee L."/>
            <person name="Salas-Leiva D."/>
            <person name="Curtis B.A."/>
            <person name="Zahonova K."/>
            <person name="Pipaliya S."/>
            <person name="Dacks J."/>
            <person name="Roger A.J."/>
        </authorList>
    </citation>
    <scope>NUCLEOTIDE SEQUENCE</scope>
    <source>
        <strain evidence="9">Busselton2</strain>
    </source>
</reference>
<accession>A0AAV7ZD28</accession>
<feature type="domain" description="UBC core" evidence="8">
    <location>
        <begin position="1"/>
        <end position="147"/>
    </location>
</feature>
<dbReference type="AlphaFoldDB" id="A0AAV7ZD28"/>
<evidence type="ECO:0000256" key="2">
    <source>
        <dbReference type="ARBA" id="ARBA00022679"/>
    </source>
</evidence>
<protein>
    <recommendedName>
        <fullName evidence="1">E2 ubiquitin-conjugating enzyme</fullName>
        <ecNumber evidence="1">2.3.2.23</ecNumber>
    </recommendedName>
</protein>
<dbReference type="EC" id="2.3.2.23" evidence="1"/>
<gene>
    <name evidence="9" type="ORF">M0812_15106</name>
</gene>
<proteinExistence type="inferred from homology"/>